<reference evidence="2" key="2">
    <citation type="journal article" date="2021" name="PeerJ">
        <title>Extensive microbial diversity within the chicken gut microbiome revealed by metagenomics and culture.</title>
        <authorList>
            <person name="Gilroy R."/>
            <person name="Ravi A."/>
            <person name="Getino M."/>
            <person name="Pursley I."/>
            <person name="Horton D.L."/>
            <person name="Alikhan N.F."/>
            <person name="Baker D."/>
            <person name="Gharbi K."/>
            <person name="Hall N."/>
            <person name="Watson M."/>
            <person name="Adriaenssens E.M."/>
            <person name="Foster-Nyarko E."/>
            <person name="Jarju S."/>
            <person name="Secka A."/>
            <person name="Antonio M."/>
            <person name="Oren A."/>
            <person name="Chaudhuri R.R."/>
            <person name="La Ragione R."/>
            <person name="Hildebrand F."/>
            <person name="Pallen M.J."/>
        </authorList>
    </citation>
    <scope>NUCLEOTIDE SEQUENCE</scope>
    <source>
        <strain evidence="2">ChiHjej10B9-9673</strain>
    </source>
</reference>
<keyword evidence="1" id="KW-0732">Signal</keyword>
<evidence type="ECO:0000313" key="3">
    <source>
        <dbReference type="Proteomes" id="UP000824001"/>
    </source>
</evidence>
<dbReference type="AlphaFoldDB" id="A0A9D1JWQ4"/>
<protein>
    <recommendedName>
        <fullName evidence="4">Lipoprotein</fullName>
    </recommendedName>
</protein>
<evidence type="ECO:0008006" key="4">
    <source>
        <dbReference type="Google" id="ProtNLM"/>
    </source>
</evidence>
<organism evidence="2 3">
    <name type="scientific">Candidatus Scatomorpha merdipullorum</name>
    <dbReference type="NCBI Taxonomy" id="2840927"/>
    <lineage>
        <taxon>Bacteria</taxon>
        <taxon>Bacillati</taxon>
        <taxon>Bacillota</taxon>
        <taxon>Clostridia</taxon>
        <taxon>Eubacteriales</taxon>
        <taxon>Candidatus Scatomorpha</taxon>
    </lineage>
</organism>
<feature type="signal peptide" evidence="1">
    <location>
        <begin position="1"/>
        <end position="18"/>
    </location>
</feature>
<feature type="chain" id="PRO_5039665426" description="Lipoprotein" evidence="1">
    <location>
        <begin position="19"/>
        <end position="185"/>
    </location>
</feature>
<evidence type="ECO:0000256" key="1">
    <source>
        <dbReference type="SAM" id="SignalP"/>
    </source>
</evidence>
<gene>
    <name evidence="2" type="ORF">IAC18_08005</name>
</gene>
<sequence>MRRAVLALISAAMALALAACGAPEGEKALAGIRDALAEGAEAAVTAEVSSTLGGRYAEYTLSCAGSGGEYTLEVLEPAELAGVSARCSGGEGELEFSGLVLSCPVPEGLTPLTALPALLEALEGAQAVLSWSEGDQTLVSLDVDDELGVTVAFGEDMLPVSAEFTLSGESAAVCEIKEFSISHGT</sequence>
<reference evidence="2" key="1">
    <citation type="submission" date="2020-10" db="EMBL/GenBank/DDBJ databases">
        <authorList>
            <person name="Gilroy R."/>
        </authorList>
    </citation>
    <scope>NUCLEOTIDE SEQUENCE</scope>
    <source>
        <strain evidence="2">ChiHjej10B9-9673</strain>
    </source>
</reference>
<comment type="caution">
    <text evidence="2">The sequence shown here is derived from an EMBL/GenBank/DDBJ whole genome shotgun (WGS) entry which is preliminary data.</text>
</comment>
<dbReference type="PROSITE" id="PS51257">
    <property type="entry name" value="PROKAR_LIPOPROTEIN"/>
    <property type="match status" value="1"/>
</dbReference>
<proteinExistence type="predicted"/>
<dbReference type="Proteomes" id="UP000824001">
    <property type="component" value="Unassembled WGS sequence"/>
</dbReference>
<evidence type="ECO:0000313" key="2">
    <source>
        <dbReference type="EMBL" id="HIS67494.1"/>
    </source>
</evidence>
<dbReference type="EMBL" id="DVJK01000225">
    <property type="protein sequence ID" value="HIS67494.1"/>
    <property type="molecule type" value="Genomic_DNA"/>
</dbReference>
<name>A0A9D1JWQ4_9FIRM</name>
<accession>A0A9D1JWQ4</accession>